<keyword evidence="2" id="KW-0902">Two-component regulatory system</keyword>
<proteinExistence type="predicted"/>
<evidence type="ECO:0000256" key="2">
    <source>
        <dbReference type="ARBA" id="ARBA00023012"/>
    </source>
</evidence>
<dbReference type="RefSeq" id="WP_015905625.1">
    <property type="nucleotide sequence ID" value="NC_012108.1"/>
</dbReference>
<dbReference type="HOGENOM" id="CLU_000445_69_8_7"/>
<evidence type="ECO:0000256" key="1">
    <source>
        <dbReference type="ARBA" id="ARBA00022553"/>
    </source>
</evidence>
<evidence type="ECO:0000313" key="5">
    <source>
        <dbReference type="EMBL" id="ACN16879.1"/>
    </source>
</evidence>
<dbReference type="SMART" id="SM00448">
    <property type="entry name" value="REC"/>
    <property type="match status" value="1"/>
</dbReference>
<accession>C0QAU6</accession>
<keyword evidence="6" id="KW-1185">Reference proteome</keyword>
<dbReference type="GO" id="GO:0000160">
    <property type="term" value="P:phosphorelay signal transduction system"/>
    <property type="evidence" value="ECO:0007669"/>
    <property type="project" value="UniProtKB-KW"/>
</dbReference>
<gene>
    <name evidence="5" type="ordered locus">HRM2_38210</name>
</gene>
<dbReference type="Gene3D" id="3.40.50.2300">
    <property type="match status" value="1"/>
</dbReference>
<dbReference type="SUPFAM" id="SSF52172">
    <property type="entry name" value="CheY-like"/>
    <property type="match status" value="1"/>
</dbReference>
<evidence type="ECO:0000313" key="6">
    <source>
        <dbReference type="Proteomes" id="UP000000442"/>
    </source>
</evidence>
<name>C0QAU6_DESAH</name>
<dbReference type="PROSITE" id="PS50110">
    <property type="entry name" value="RESPONSE_REGULATORY"/>
    <property type="match status" value="1"/>
</dbReference>
<evidence type="ECO:0000259" key="4">
    <source>
        <dbReference type="PROSITE" id="PS50110"/>
    </source>
</evidence>
<dbReference type="KEGG" id="dat:HRM2_38210"/>
<protein>
    <submittedName>
        <fullName evidence="5">Two-component response regulator (CheY-like receiver domain and a winged-helix DNA-binding domain)</fullName>
    </submittedName>
</protein>
<dbReference type="PANTHER" id="PTHR44591">
    <property type="entry name" value="STRESS RESPONSE REGULATOR PROTEIN 1"/>
    <property type="match status" value="1"/>
</dbReference>
<dbReference type="InterPro" id="IPR001789">
    <property type="entry name" value="Sig_transdc_resp-reg_receiver"/>
</dbReference>
<dbReference type="EMBL" id="CP001087">
    <property type="protein sequence ID" value="ACN16879.1"/>
    <property type="molecule type" value="Genomic_DNA"/>
</dbReference>
<evidence type="ECO:0000256" key="3">
    <source>
        <dbReference type="PROSITE-ProRule" id="PRU00169"/>
    </source>
</evidence>
<dbReference type="STRING" id="177437.HRM2_38210"/>
<dbReference type="AlphaFoldDB" id="C0QAU6"/>
<keyword evidence="1 3" id="KW-0597">Phosphoprotein</keyword>
<dbReference type="GO" id="GO:0003677">
    <property type="term" value="F:DNA binding"/>
    <property type="evidence" value="ECO:0007669"/>
    <property type="project" value="UniProtKB-KW"/>
</dbReference>
<dbReference type="InterPro" id="IPR050595">
    <property type="entry name" value="Bact_response_regulator"/>
</dbReference>
<dbReference type="InterPro" id="IPR011006">
    <property type="entry name" value="CheY-like_superfamily"/>
</dbReference>
<dbReference type="OrthoDB" id="9788090at2"/>
<organism evidence="5 6">
    <name type="scientific">Desulforapulum autotrophicum (strain ATCC 43914 / DSM 3382 / VKM B-1955 / HRM2)</name>
    <name type="common">Desulfobacterium autotrophicum</name>
    <dbReference type="NCBI Taxonomy" id="177437"/>
    <lineage>
        <taxon>Bacteria</taxon>
        <taxon>Pseudomonadati</taxon>
        <taxon>Thermodesulfobacteriota</taxon>
        <taxon>Desulfobacteria</taxon>
        <taxon>Desulfobacterales</taxon>
        <taxon>Desulfobacteraceae</taxon>
        <taxon>Desulforapulum</taxon>
    </lineage>
</organism>
<dbReference type="Pfam" id="PF00072">
    <property type="entry name" value="Response_reg"/>
    <property type="match status" value="1"/>
</dbReference>
<dbReference type="Proteomes" id="UP000000442">
    <property type="component" value="Chromosome"/>
</dbReference>
<sequence>MEIKVLVVDDEIDFLETIIKRLNKKGINTVGVSSGEAAVEKIKESAFDVILLDIKMAGGMDGIDTLQEIKRLRPLAQVILLTGHGTVESSVEGMKLGAFDYVLKPARFEDLCEKITKAYQEKENQDSKIRKANIDQLVRFPGRVFDQ</sequence>
<reference evidence="5 6" key="1">
    <citation type="journal article" date="2009" name="Environ. Microbiol.">
        <title>Genome sequence of Desulfobacterium autotrophicum HRM2, a marine sulfate reducer oxidizing organic carbon completely to carbon dioxide.</title>
        <authorList>
            <person name="Strittmatter A.W."/>
            <person name="Liesegang H."/>
            <person name="Rabus R."/>
            <person name="Decker I."/>
            <person name="Amann J."/>
            <person name="Andres S."/>
            <person name="Henne A."/>
            <person name="Fricke W.F."/>
            <person name="Martinez-Arias R."/>
            <person name="Bartels D."/>
            <person name="Goesmann A."/>
            <person name="Krause L."/>
            <person name="Puehler A."/>
            <person name="Klenk H.P."/>
            <person name="Richter M."/>
            <person name="Schuler M."/>
            <person name="Gloeckner F.O."/>
            <person name="Meyerdierks A."/>
            <person name="Gottschalk G."/>
            <person name="Amann R."/>
        </authorList>
    </citation>
    <scope>NUCLEOTIDE SEQUENCE [LARGE SCALE GENOMIC DNA]</scope>
    <source>
        <strain evidence="6">ATCC 43914 / DSM 3382 / HRM2</strain>
    </source>
</reference>
<keyword evidence="5" id="KW-0238">DNA-binding</keyword>
<feature type="modified residue" description="4-aspartylphosphate" evidence="3">
    <location>
        <position position="53"/>
    </location>
</feature>
<dbReference type="PANTHER" id="PTHR44591:SF14">
    <property type="entry name" value="PROTEIN PILG"/>
    <property type="match status" value="1"/>
</dbReference>
<feature type="domain" description="Response regulatory" evidence="4">
    <location>
        <begin position="4"/>
        <end position="119"/>
    </location>
</feature>
<dbReference type="eggNOG" id="COG2204">
    <property type="taxonomic scope" value="Bacteria"/>
</dbReference>